<dbReference type="EMBL" id="CM042028">
    <property type="protein sequence ID" value="KAI3799075.1"/>
    <property type="molecule type" value="Genomic_DNA"/>
</dbReference>
<proteinExistence type="predicted"/>
<accession>A0ACB9HV15</accession>
<keyword evidence="2" id="KW-1185">Reference proteome</keyword>
<dbReference type="Proteomes" id="UP001056120">
    <property type="component" value="Linkage Group LG11"/>
</dbReference>
<name>A0ACB9HV15_9ASTR</name>
<comment type="caution">
    <text evidence="1">The sequence shown here is derived from an EMBL/GenBank/DDBJ whole genome shotgun (WGS) entry which is preliminary data.</text>
</comment>
<gene>
    <name evidence="1" type="ORF">L1987_34365</name>
</gene>
<reference evidence="2" key="1">
    <citation type="journal article" date="2022" name="Mol. Ecol. Resour.">
        <title>The genomes of chicory, endive, great burdock and yacon provide insights into Asteraceae palaeo-polyploidization history and plant inulin production.</title>
        <authorList>
            <person name="Fan W."/>
            <person name="Wang S."/>
            <person name="Wang H."/>
            <person name="Wang A."/>
            <person name="Jiang F."/>
            <person name="Liu H."/>
            <person name="Zhao H."/>
            <person name="Xu D."/>
            <person name="Zhang Y."/>
        </authorList>
    </citation>
    <scope>NUCLEOTIDE SEQUENCE [LARGE SCALE GENOMIC DNA]</scope>
    <source>
        <strain evidence="2">cv. Yunnan</strain>
    </source>
</reference>
<protein>
    <submittedName>
        <fullName evidence="1">Uncharacterized protein</fullName>
    </submittedName>
</protein>
<evidence type="ECO:0000313" key="1">
    <source>
        <dbReference type="EMBL" id="KAI3799075.1"/>
    </source>
</evidence>
<organism evidence="1 2">
    <name type="scientific">Smallanthus sonchifolius</name>
    <dbReference type="NCBI Taxonomy" id="185202"/>
    <lineage>
        <taxon>Eukaryota</taxon>
        <taxon>Viridiplantae</taxon>
        <taxon>Streptophyta</taxon>
        <taxon>Embryophyta</taxon>
        <taxon>Tracheophyta</taxon>
        <taxon>Spermatophyta</taxon>
        <taxon>Magnoliopsida</taxon>
        <taxon>eudicotyledons</taxon>
        <taxon>Gunneridae</taxon>
        <taxon>Pentapetalae</taxon>
        <taxon>asterids</taxon>
        <taxon>campanulids</taxon>
        <taxon>Asterales</taxon>
        <taxon>Asteraceae</taxon>
        <taxon>Asteroideae</taxon>
        <taxon>Heliantheae alliance</taxon>
        <taxon>Millerieae</taxon>
        <taxon>Smallanthus</taxon>
    </lineage>
</organism>
<evidence type="ECO:0000313" key="2">
    <source>
        <dbReference type="Proteomes" id="UP001056120"/>
    </source>
</evidence>
<sequence length="69" mass="8526">MERIPELKDGEWQTKNQNNYFLHFVDIRLLSEPKFHILNPKNHKIQQTHLQFVKILDQDRKLWVGEEWN</sequence>
<reference evidence="1 2" key="2">
    <citation type="journal article" date="2022" name="Mol. Ecol. Resour.">
        <title>The genomes of chicory, endive, great burdock and yacon provide insights into Asteraceae paleo-polyploidization history and plant inulin production.</title>
        <authorList>
            <person name="Fan W."/>
            <person name="Wang S."/>
            <person name="Wang H."/>
            <person name="Wang A."/>
            <person name="Jiang F."/>
            <person name="Liu H."/>
            <person name="Zhao H."/>
            <person name="Xu D."/>
            <person name="Zhang Y."/>
        </authorList>
    </citation>
    <scope>NUCLEOTIDE SEQUENCE [LARGE SCALE GENOMIC DNA]</scope>
    <source>
        <strain evidence="2">cv. Yunnan</strain>
        <tissue evidence="1">Leaves</tissue>
    </source>
</reference>